<dbReference type="InterPro" id="IPR010950">
    <property type="entry name" value="Chorismate_mutase_arc"/>
</dbReference>
<dbReference type="InterPro" id="IPR036263">
    <property type="entry name" value="Chorismate_II_sf"/>
</dbReference>
<dbReference type="HOGENOM" id="CLU_131518_4_0_2"/>
<proteinExistence type="predicted"/>
<keyword evidence="5" id="KW-1185">Reference proteome</keyword>
<dbReference type="InterPro" id="IPR002701">
    <property type="entry name" value="CM_II_prokaryot"/>
</dbReference>
<dbReference type="GO" id="GO:0004106">
    <property type="term" value="F:chorismate mutase activity"/>
    <property type="evidence" value="ECO:0007669"/>
    <property type="project" value="InterPro"/>
</dbReference>
<dbReference type="NCBIfam" id="NF004925">
    <property type="entry name" value="PRK06285.1"/>
    <property type="match status" value="1"/>
</dbReference>
<dbReference type="Proteomes" id="UP000009231">
    <property type="component" value="Chromosome"/>
</dbReference>
<feature type="coiled-coil region" evidence="2">
    <location>
        <begin position="3"/>
        <end position="30"/>
    </location>
</feature>
<dbReference type="GO" id="GO:0046417">
    <property type="term" value="P:chorismate metabolic process"/>
    <property type="evidence" value="ECO:0007669"/>
    <property type="project" value="InterPro"/>
</dbReference>
<dbReference type="RefSeq" id="WP_013825260.1">
    <property type="nucleotide sequence ID" value="NC_015574.1"/>
</dbReference>
<keyword evidence="1" id="KW-0413">Isomerase</keyword>
<evidence type="ECO:0000313" key="5">
    <source>
        <dbReference type="Proteomes" id="UP000009231"/>
    </source>
</evidence>
<dbReference type="Pfam" id="PF01817">
    <property type="entry name" value="CM_2"/>
    <property type="match status" value="1"/>
</dbReference>
<dbReference type="PROSITE" id="PS51168">
    <property type="entry name" value="CHORISMATE_MUT_2"/>
    <property type="match status" value="1"/>
</dbReference>
<evidence type="ECO:0000313" key="4">
    <source>
        <dbReference type="EMBL" id="AEG17758.1"/>
    </source>
</evidence>
<dbReference type="InterPro" id="IPR036979">
    <property type="entry name" value="CM_dom_sf"/>
</dbReference>
<dbReference type="PANTHER" id="PTHR38041:SF1">
    <property type="entry name" value="CHORISMATE MUTASE"/>
    <property type="match status" value="1"/>
</dbReference>
<evidence type="ECO:0000259" key="3">
    <source>
        <dbReference type="PROSITE" id="PS51168"/>
    </source>
</evidence>
<keyword evidence="2" id="KW-0175">Coiled coil</keyword>
<accession>F6D7H6</accession>
<feature type="domain" description="Chorismate mutase" evidence="3">
    <location>
        <begin position="4"/>
        <end position="95"/>
    </location>
</feature>
<evidence type="ECO:0000256" key="2">
    <source>
        <dbReference type="SAM" id="Coils"/>
    </source>
</evidence>
<reference evidence="4 5" key="1">
    <citation type="journal article" date="2014" name="Int. J. Syst. Evol. Microbiol.">
        <title>Methanobacterium paludis sp. nov. and a novel strain of Methanobacterium lacus isolated from northern peatlands.</title>
        <authorList>
            <person name="Cadillo-Quiroz H."/>
            <person name="Brauer S.L."/>
            <person name="Goodson N."/>
            <person name="Yavitt J.B."/>
            <person name="Zinder S.H."/>
        </authorList>
    </citation>
    <scope>NUCLEOTIDE SEQUENCE [LARGE SCALE GENOMIC DNA]</scope>
    <source>
        <strain evidence="5">DSM 25820 / JCM 18151 / SWAN1</strain>
    </source>
</reference>
<gene>
    <name evidence="4" type="ordered locus">MSWAN_0725</name>
</gene>
<dbReference type="OrthoDB" id="74728at2157"/>
<evidence type="ECO:0000256" key="1">
    <source>
        <dbReference type="ARBA" id="ARBA00023235"/>
    </source>
</evidence>
<sequence length="101" mass="11961">MDRAEALRLLQDSRNKIDEMDEEIISLIEKRTSLARDILDAKIVLGIKIEDKKREAYIHEKIKEIAREKKIDEVSLTRIMKILTDISKKEQQKMLRREKNG</sequence>
<dbReference type="InterPro" id="IPR051331">
    <property type="entry name" value="Chorismate_mutase-related"/>
</dbReference>
<dbReference type="EMBL" id="CP002772">
    <property type="protein sequence ID" value="AEG17758.1"/>
    <property type="molecule type" value="Genomic_DNA"/>
</dbReference>
<dbReference type="GeneID" id="10668217"/>
<dbReference type="GO" id="GO:0009697">
    <property type="term" value="P:salicylic acid biosynthetic process"/>
    <property type="evidence" value="ECO:0007669"/>
    <property type="project" value="TreeGrafter"/>
</dbReference>
<dbReference type="SMART" id="SM00830">
    <property type="entry name" value="CM_2"/>
    <property type="match status" value="1"/>
</dbReference>
<name>F6D7H6_METPW</name>
<dbReference type="Gene3D" id="1.20.59.10">
    <property type="entry name" value="Chorismate mutase"/>
    <property type="match status" value="1"/>
</dbReference>
<organism evidence="4 5">
    <name type="scientific">Methanobacterium paludis (strain DSM 25820 / JCM 18151 / SWAN1)</name>
    <dbReference type="NCBI Taxonomy" id="868131"/>
    <lineage>
        <taxon>Archaea</taxon>
        <taxon>Methanobacteriati</taxon>
        <taxon>Methanobacteriota</taxon>
        <taxon>Methanomada group</taxon>
        <taxon>Methanobacteria</taxon>
        <taxon>Methanobacteriales</taxon>
        <taxon>Methanobacteriaceae</taxon>
        <taxon>Methanobacterium</taxon>
    </lineage>
</organism>
<dbReference type="STRING" id="868131.MSWAN_0725"/>
<dbReference type="NCBIfam" id="TIGR01791">
    <property type="entry name" value="CM_archaeal"/>
    <property type="match status" value="1"/>
</dbReference>
<dbReference type="PANTHER" id="PTHR38041">
    <property type="entry name" value="CHORISMATE MUTASE"/>
    <property type="match status" value="1"/>
</dbReference>
<dbReference type="AlphaFoldDB" id="F6D7H6"/>
<dbReference type="eggNOG" id="arCOG02098">
    <property type="taxonomic scope" value="Archaea"/>
</dbReference>
<dbReference type="SUPFAM" id="SSF48600">
    <property type="entry name" value="Chorismate mutase II"/>
    <property type="match status" value="1"/>
</dbReference>
<dbReference type="KEGG" id="mew:MSWAN_0725"/>
<protein>
    <submittedName>
        <fullName evidence="4">Chorismate mutase</fullName>
    </submittedName>
</protein>